<organism evidence="4 5">
    <name type="scientific">Xanthomarina gelatinilytica</name>
    <dbReference type="NCBI Taxonomy" id="1137281"/>
    <lineage>
        <taxon>Bacteria</taxon>
        <taxon>Pseudomonadati</taxon>
        <taxon>Bacteroidota</taxon>
        <taxon>Flavobacteriia</taxon>
        <taxon>Flavobacteriales</taxon>
        <taxon>Flavobacteriaceae</taxon>
        <taxon>Xanthomarina</taxon>
    </lineage>
</organism>
<comment type="caution">
    <text evidence="4">The sequence shown here is derived from an EMBL/GenBank/DDBJ whole genome shotgun (WGS) entry which is preliminary data.</text>
</comment>
<evidence type="ECO:0000259" key="3">
    <source>
        <dbReference type="Pfam" id="PF18962"/>
    </source>
</evidence>
<protein>
    <recommendedName>
        <fullName evidence="3">Secretion system C-terminal sorting domain-containing protein</fullName>
    </recommendedName>
</protein>
<accession>A0A3D6BUU3</accession>
<gene>
    <name evidence="4" type="ORF">DHV22_16315</name>
</gene>
<dbReference type="Pfam" id="PF18962">
    <property type="entry name" value="Por_Secre_tail"/>
    <property type="match status" value="1"/>
</dbReference>
<dbReference type="Proteomes" id="UP000263268">
    <property type="component" value="Unassembled WGS sequence"/>
</dbReference>
<dbReference type="AlphaFoldDB" id="A0A3D6BUU3"/>
<dbReference type="InterPro" id="IPR026444">
    <property type="entry name" value="Secre_tail"/>
</dbReference>
<evidence type="ECO:0000313" key="4">
    <source>
        <dbReference type="EMBL" id="HCY83046.1"/>
    </source>
</evidence>
<sequence length="275" mass="30200">MKTKYTFILFLFASLCTMAQGYQFGIVHLTGNQFKMIAVPDFDSDAYGPNANTDVSDVGFTLVLPAGPSHIINLVSFFPSRTFDLYDYDAAFIAGLGYVGFDIDVFQFNMPPGQTILQHTTGVPIDLVSFEVTNPGAETLFIMPNDHPLNVHAGNIFESFYNSDIDGPGNGNGTLNFYTGNIPGMESFNLETLSVPTQVLNESTISVYPNPTSDYLYVSTKNQIISVEMFDILGKKVSQVLNGNRIPVSNLQSGIYLVKVYTDKGHITKKIVIDP</sequence>
<name>A0A3D6BUU3_9FLAO</name>
<reference evidence="4 5" key="1">
    <citation type="journal article" date="2018" name="Nat. Biotechnol.">
        <title>A standardized bacterial taxonomy based on genome phylogeny substantially revises the tree of life.</title>
        <authorList>
            <person name="Parks D.H."/>
            <person name="Chuvochina M."/>
            <person name="Waite D.W."/>
            <person name="Rinke C."/>
            <person name="Skarshewski A."/>
            <person name="Chaumeil P.A."/>
            <person name="Hugenholtz P."/>
        </authorList>
    </citation>
    <scope>NUCLEOTIDE SEQUENCE [LARGE SCALE GENOMIC DNA]</scope>
    <source>
        <strain evidence="4">UBA10227</strain>
    </source>
</reference>
<evidence type="ECO:0000313" key="5">
    <source>
        <dbReference type="Proteomes" id="UP000263268"/>
    </source>
</evidence>
<proteinExistence type="predicted"/>
<feature type="signal peptide" evidence="2">
    <location>
        <begin position="1"/>
        <end position="19"/>
    </location>
</feature>
<keyword evidence="1 2" id="KW-0732">Signal</keyword>
<dbReference type="NCBIfam" id="TIGR04183">
    <property type="entry name" value="Por_Secre_tail"/>
    <property type="match status" value="1"/>
</dbReference>
<evidence type="ECO:0000256" key="2">
    <source>
        <dbReference type="SAM" id="SignalP"/>
    </source>
</evidence>
<feature type="chain" id="PRO_5017785058" description="Secretion system C-terminal sorting domain-containing protein" evidence="2">
    <location>
        <begin position="20"/>
        <end position="275"/>
    </location>
</feature>
<feature type="domain" description="Secretion system C-terminal sorting" evidence="3">
    <location>
        <begin position="207"/>
        <end position="273"/>
    </location>
</feature>
<evidence type="ECO:0000256" key="1">
    <source>
        <dbReference type="ARBA" id="ARBA00022729"/>
    </source>
</evidence>
<dbReference type="EMBL" id="DPRK01000263">
    <property type="protein sequence ID" value="HCY83046.1"/>
    <property type="molecule type" value="Genomic_DNA"/>
</dbReference>